<feature type="repeat" description="PPR" evidence="2">
    <location>
        <begin position="100"/>
        <end position="134"/>
    </location>
</feature>
<dbReference type="InterPro" id="IPR011990">
    <property type="entry name" value="TPR-like_helical_dom_sf"/>
</dbReference>
<keyword evidence="3" id="KW-1185">Reference proteome</keyword>
<protein>
    <submittedName>
        <fullName evidence="4">Pentatricopeptide repeat-containing protein At5g37570</fullName>
    </submittedName>
</protein>
<dbReference type="GO" id="GO:0009451">
    <property type="term" value="P:RNA modification"/>
    <property type="evidence" value="ECO:0007669"/>
    <property type="project" value="InterPro"/>
</dbReference>
<proteinExistence type="predicted"/>
<dbReference type="AlphaFoldDB" id="A0A6J0PIM2"/>
<keyword evidence="1" id="KW-0677">Repeat</keyword>
<organism evidence="3 4">
    <name type="scientific">Elaeis guineensis var. tenera</name>
    <name type="common">Oil palm</name>
    <dbReference type="NCBI Taxonomy" id="51953"/>
    <lineage>
        <taxon>Eukaryota</taxon>
        <taxon>Viridiplantae</taxon>
        <taxon>Streptophyta</taxon>
        <taxon>Embryophyta</taxon>
        <taxon>Tracheophyta</taxon>
        <taxon>Spermatophyta</taxon>
        <taxon>Magnoliopsida</taxon>
        <taxon>Liliopsida</taxon>
        <taxon>Arecaceae</taxon>
        <taxon>Arecoideae</taxon>
        <taxon>Cocoseae</taxon>
        <taxon>Elaeidinae</taxon>
        <taxon>Elaeis</taxon>
    </lineage>
</organism>
<dbReference type="NCBIfam" id="TIGR00756">
    <property type="entry name" value="PPR"/>
    <property type="match status" value="1"/>
</dbReference>
<evidence type="ECO:0000256" key="1">
    <source>
        <dbReference type="ARBA" id="ARBA00022737"/>
    </source>
</evidence>
<reference evidence="4" key="1">
    <citation type="submission" date="2025-08" db="UniProtKB">
        <authorList>
            <consortium name="RefSeq"/>
        </authorList>
    </citation>
    <scope>IDENTIFICATION</scope>
</reference>
<dbReference type="GO" id="GO:0003723">
    <property type="term" value="F:RNA binding"/>
    <property type="evidence" value="ECO:0007669"/>
    <property type="project" value="InterPro"/>
</dbReference>
<dbReference type="KEGG" id="egu:109505821"/>
<evidence type="ECO:0000256" key="2">
    <source>
        <dbReference type="PROSITE-ProRule" id="PRU00708"/>
    </source>
</evidence>
<dbReference type="OrthoDB" id="775639at2759"/>
<name>A0A6J0PIM2_ELAGV</name>
<sequence length="161" mass="18056">MWNTIIHAPLSNSLTTYTLSPFAQMLRHRASPPNHYSFPVALKALVQLQSFKDNMSFHSKILKLGFDSNPFVHASLVHFHGACGHVEEAHMVFESISYSNINAWTALLFGCGKLGQLVAAREMFDRMPERNLVSWNAMFRVGAHLSFPILSPQNSLSIEKG</sequence>
<dbReference type="RefSeq" id="XP_019706059.1">
    <property type="nucleotide sequence ID" value="XM_019850500.1"/>
</dbReference>
<accession>A0A6J0PIM2</accession>
<dbReference type="InterPro" id="IPR002885">
    <property type="entry name" value="PPR_rpt"/>
</dbReference>
<dbReference type="InParanoid" id="A0A6J0PIM2"/>
<dbReference type="InterPro" id="IPR046960">
    <property type="entry name" value="PPR_At4g14850-like_plant"/>
</dbReference>
<dbReference type="GeneID" id="109505821"/>
<dbReference type="PANTHER" id="PTHR47926:SF347">
    <property type="entry name" value="PENTATRICOPEPTIDE REPEAT-CONTAINING PROTEIN"/>
    <property type="match status" value="1"/>
</dbReference>
<evidence type="ECO:0000313" key="3">
    <source>
        <dbReference type="Proteomes" id="UP000504607"/>
    </source>
</evidence>
<gene>
    <name evidence="4" type="primary">LOC109505821</name>
</gene>
<dbReference type="Gene3D" id="1.25.40.10">
    <property type="entry name" value="Tetratricopeptide repeat domain"/>
    <property type="match status" value="1"/>
</dbReference>
<dbReference type="Pfam" id="PF01535">
    <property type="entry name" value="PPR"/>
    <property type="match status" value="1"/>
</dbReference>
<dbReference type="Proteomes" id="UP000504607">
    <property type="component" value="Chromosome 1"/>
</dbReference>
<evidence type="ECO:0000313" key="4">
    <source>
        <dbReference type="RefSeq" id="XP_019706059.1"/>
    </source>
</evidence>
<dbReference type="PANTHER" id="PTHR47926">
    <property type="entry name" value="PENTATRICOPEPTIDE REPEAT-CONTAINING PROTEIN"/>
    <property type="match status" value="1"/>
</dbReference>
<dbReference type="PROSITE" id="PS51375">
    <property type="entry name" value="PPR"/>
    <property type="match status" value="1"/>
</dbReference>